<gene>
    <name evidence="1" type="ORF">M9Y10_021310</name>
</gene>
<evidence type="ECO:0000313" key="1">
    <source>
        <dbReference type="EMBL" id="KAK8845129.1"/>
    </source>
</evidence>
<keyword evidence="2" id="KW-1185">Reference proteome</keyword>
<protein>
    <submittedName>
        <fullName evidence="1">Uncharacterized protein</fullName>
    </submittedName>
</protein>
<sequence>MSKSKDRERVEIRNRDDFSKICQRCINNKDQKDMVDQLNLIIAYLDQNNIEHYHNFYARFKDQGFKRDNVRELIEIVICKLGKENDFLKKRENKKSNKYVKNILILRLIHEFQDVFVDETKRYIINKNINIERMQNLIDGLEYLINETRRESSKSTINNTNAEDDEIQKSQSVEKDIKKVFEVNLTNDSIMNDKDEFNLEFPNNLSVFQVDDSVLNDSFYILNFQK</sequence>
<evidence type="ECO:0000313" key="2">
    <source>
        <dbReference type="Proteomes" id="UP001470230"/>
    </source>
</evidence>
<comment type="caution">
    <text evidence="1">The sequence shown here is derived from an EMBL/GenBank/DDBJ whole genome shotgun (WGS) entry which is preliminary data.</text>
</comment>
<dbReference type="Proteomes" id="UP001470230">
    <property type="component" value="Unassembled WGS sequence"/>
</dbReference>
<reference evidence="1 2" key="1">
    <citation type="submission" date="2024-04" db="EMBL/GenBank/DDBJ databases">
        <title>Tritrichomonas musculus Genome.</title>
        <authorList>
            <person name="Alves-Ferreira E."/>
            <person name="Grigg M."/>
            <person name="Lorenzi H."/>
            <person name="Galac M."/>
        </authorList>
    </citation>
    <scope>NUCLEOTIDE SEQUENCE [LARGE SCALE GENOMIC DNA]</scope>
    <source>
        <strain evidence="1 2">EAF2021</strain>
    </source>
</reference>
<accession>A0ABR2HDM2</accession>
<name>A0ABR2HDM2_9EUKA</name>
<proteinExistence type="predicted"/>
<dbReference type="EMBL" id="JAPFFF010000031">
    <property type="protein sequence ID" value="KAK8845129.1"/>
    <property type="molecule type" value="Genomic_DNA"/>
</dbReference>
<organism evidence="1 2">
    <name type="scientific">Tritrichomonas musculus</name>
    <dbReference type="NCBI Taxonomy" id="1915356"/>
    <lineage>
        <taxon>Eukaryota</taxon>
        <taxon>Metamonada</taxon>
        <taxon>Parabasalia</taxon>
        <taxon>Tritrichomonadida</taxon>
        <taxon>Tritrichomonadidae</taxon>
        <taxon>Tritrichomonas</taxon>
    </lineage>
</organism>